<accession>A0A7W4WHB8</accession>
<dbReference type="InterPro" id="IPR056078">
    <property type="entry name" value="DUF7661"/>
</dbReference>
<organism evidence="2 3">
    <name type="scientific">Microbulbifer rhizosphaerae</name>
    <dbReference type="NCBI Taxonomy" id="1562603"/>
    <lineage>
        <taxon>Bacteria</taxon>
        <taxon>Pseudomonadati</taxon>
        <taxon>Pseudomonadota</taxon>
        <taxon>Gammaproteobacteria</taxon>
        <taxon>Cellvibrionales</taxon>
        <taxon>Microbulbiferaceae</taxon>
        <taxon>Microbulbifer</taxon>
    </lineage>
</organism>
<proteinExistence type="predicted"/>
<protein>
    <recommendedName>
        <fullName evidence="1">DUF7661 domain-containing protein</fullName>
    </recommendedName>
</protein>
<dbReference type="Pfam" id="PF24697">
    <property type="entry name" value="DUF7661"/>
    <property type="match status" value="1"/>
</dbReference>
<gene>
    <name evidence="2" type="ORF">FHS09_004572</name>
</gene>
<sequence>MESYKYSIFGREVLIERRGKDWSTFYLGSEGKRRNAGIFIPPEIADDELTQFLGDLCHEWASEKFPDVIRLSEKRNGSSGSEIA</sequence>
<keyword evidence="3" id="KW-1185">Reference proteome</keyword>
<reference evidence="2 3" key="1">
    <citation type="submission" date="2020-08" db="EMBL/GenBank/DDBJ databases">
        <title>Genomic Encyclopedia of Type Strains, Phase III (KMG-III): the genomes of soil and plant-associated and newly described type strains.</title>
        <authorList>
            <person name="Whitman W."/>
        </authorList>
    </citation>
    <scope>NUCLEOTIDE SEQUENCE [LARGE SCALE GENOMIC DNA]</scope>
    <source>
        <strain evidence="2 3">CECT 8799</strain>
    </source>
</reference>
<dbReference type="RefSeq" id="WP_183464091.1">
    <property type="nucleotide sequence ID" value="NZ_JACHWZ010000054.1"/>
</dbReference>
<dbReference type="Proteomes" id="UP000535937">
    <property type="component" value="Unassembled WGS sequence"/>
</dbReference>
<evidence type="ECO:0000313" key="3">
    <source>
        <dbReference type="Proteomes" id="UP000535937"/>
    </source>
</evidence>
<evidence type="ECO:0000259" key="1">
    <source>
        <dbReference type="Pfam" id="PF24697"/>
    </source>
</evidence>
<comment type="caution">
    <text evidence="2">The sequence shown here is derived from an EMBL/GenBank/DDBJ whole genome shotgun (WGS) entry which is preliminary data.</text>
</comment>
<evidence type="ECO:0000313" key="2">
    <source>
        <dbReference type="EMBL" id="MBB3063698.1"/>
    </source>
</evidence>
<feature type="domain" description="DUF7661" evidence="1">
    <location>
        <begin position="4"/>
        <end position="72"/>
    </location>
</feature>
<dbReference type="AlphaFoldDB" id="A0A7W4WHB8"/>
<dbReference type="EMBL" id="JACHWZ010000054">
    <property type="protein sequence ID" value="MBB3063698.1"/>
    <property type="molecule type" value="Genomic_DNA"/>
</dbReference>
<name>A0A7W4WHB8_9GAMM</name>